<sequence>MFLFSPIGNSFIANFLTKNLESKTGIAWEVRSFKLYPNSFSLDFSAQNENLELFAKGNYSLLTQNIQGDFLLNSKGSTLPLKTSQKPLNIAKDVWIEGLFAGKFANYFIQASSNILQARSDLSMAFSYLTLQSISLDMKDASLTETLEMLNVIPYSDGVLNLNLQLNRHLAQNTFDGNITLNVDGGDLDTEAFLKSFGLNIAPTHFITQLQGTISQNTLEYTLNLYSNIGDMLLAGTTNIQSLATNMDFNIKLQSLSPFSPFFKIPLNGSFLAKGTTRGDMKNMLIQGEITLENSPLDFRLSLQKFKPHTFELNSKSLQAMSLLKLLNQPTYLNGILTLKVLLRDFTHGISGIAQIQGENLFINSPLLETHTKIGFPSTAFRLDSKIELAQGKGVVDYLLYSNIANLQSQGGNITLNPFSLNLPQKISVSKLQNLSYRNKSLFNGELNLSGVATQNSIDLNGTITQEKIESKTSFALNPKRLSFYLSQLNSEQIRTILPKIPPSLNSLEGRANLHLQQDFIKQVEHINFDFLTLRFHNSTLLKNLNKISCKNLNKATFSGHIYNQLHTNGTLLSAITLQKIATHKKDSKSPLINASKIITNLNTQALSGNLTFKCDKITQETNLSGTIQNPKFAKAR</sequence>
<evidence type="ECO:0000313" key="1">
    <source>
        <dbReference type="EMBL" id="MBX7490561.1"/>
    </source>
</evidence>
<dbReference type="RefSeq" id="WP_221531929.1">
    <property type="nucleotide sequence ID" value="NZ_JAIGYP010000004.1"/>
</dbReference>
<comment type="caution">
    <text evidence="1">The sequence shown here is derived from an EMBL/GenBank/DDBJ whole genome shotgun (WGS) entry which is preliminary data.</text>
</comment>
<protein>
    <recommendedName>
        <fullName evidence="3">AsmA-like C-terminal domain-containing protein</fullName>
    </recommendedName>
</protein>
<organism evidence="1 2">
    <name type="scientific">Helicobacter turcicus</name>
    <dbReference type="NCBI Taxonomy" id="2867412"/>
    <lineage>
        <taxon>Bacteria</taxon>
        <taxon>Pseudomonadati</taxon>
        <taxon>Campylobacterota</taxon>
        <taxon>Epsilonproteobacteria</taxon>
        <taxon>Campylobacterales</taxon>
        <taxon>Helicobacteraceae</taxon>
        <taxon>Helicobacter</taxon>
    </lineage>
</organism>
<gene>
    <name evidence="1" type="ORF">K4G57_03635</name>
</gene>
<evidence type="ECO:0008006" key="3">
    <source>
        <dbReference type="Google" id="ProtNLM"/>
    </source>
</evidence>
<dbReference type="Proteomes" id="UP000700059">
    <property type="component" value="Unassembled WGS sequence"/>
</dbReference>
<accession>A0ABS7JMD8</accession>
<evidence type="ECO:0000313" key="2">
    <source>
        <dbReference type="Proteomes" id="UP000700059"/>
    </source>
</evidence>
<reference evidence="1 2" key="1">
    <citation type="submission" date="2021-08" db="EMBL/GenBank/DDBJ databases">
        <title>Helicobacter spp. isolated from feces of Anatolian Ground Squirrel (Spermophilus xanthoprymnus) in Turkey.</title>
        <authorList>
            <person name="Aydin F."/>
            <person name="Abay S."/>
            <person name="Kayman T."/>
            <person name="Karakaya E."/>
            <person name="Saticioglu I.B."/>
        </authorList>
    </citation>
    <scope>NUCLEOTIDE SEQUENCE [LARGE SCALE GENOMIC DNA]</scope>
    <source>
        <strain evidence="1 2">Faydin-H70</strain>
    </source>
</reference>
<name>A0ABS7JMD8_9HELI</name>
<keyword evidence="2" id="KW-1185">Reference proteome</keyword>
<proteinExistence type="predicted"/>
<dbReference type="EMBL" id="JAIGYQ010000004">
    <property type="protein sequence ID" value="MBX7490561.1"/>
    <property type="molecule type" value="Genomic_DNA"/>
</dbReference>